<protein>
    <submittedName>
        <fullName evidence="2">Uncharacterized protein</fullName>
    </submittedName>
</protein>
<proteinExistence type="predicted"/>
<evidence type="ECO:0000313" key="2">
    <source>
        <dbReference type="EMBL" id="SDO55253.1"/>
    </source>
</evidence>
<keyword evidence="3" id="KW-1185">Reference proteome</keyword>
<gene>
    <name evidence="2" type="ORF">SAMN05421677_10620</name>
</gene>
<name>A0A1H0KHE9_HALAD</name>
<dbReference type="EMBL" id="FNIZ01000006">
    <property type="protein sequence ID" value="SDO55253.1"/>
    <property type="molecule type" value="Genomic_DNA"/>
</dbReference>
<evidence type="ECO:0000313" key="3">
    <source>
        <dbReference type="Proteomes" id="UP000198860"/>
    </source>
</evidence>
<dbReference type="AlphaFoldDB" id="A0A1H0KHE9"/>
<evidence type="ECO:0000256" key="1">
    <source>
        <dbReference type="SAM" id="Phobius"/>
    </source>
</evidence>
<keyword evidence="1" id="KW-1133">Transmembrane helix</keyword>
<feature type="transmembrane region" description="Helical" evidence="1">
    <location>
        <begin position="12"/>
        <end position="32"/>
    </location>
</feature>
<dbReference type="STRING" id="240303.SAMN05421677_10620"/>
<accession>A0A1H0KHE9</accession>
<keyword evidence="1" id="KW-0812">Transmembrane</keyword>
<organism evidence="2 3">
    <name type="scientific">Halobacillus aidingensis</name>
    <dbReference type="NCBI Taxonomy" id="240303"/>
    <lineage>
        <taxon>Bacteria</taxon>
        <taxon>Bacillati</taxon>
        <taxon>Bacillota</taxon>
        <taxon>Bacilli</taxon>
        <taxon>Bacillales</taxon>
        <taxon>Bacillaceae</taxon>
        <taxon>Halobacillus</taxon>
    </lineage>
</organism>
<reference evidence="3" key="1">
    <citation type="submission" date="2016-10" db="EMBL/GenBank/DDBJ databases">
        <authorList>
            <person name="Varghese N."/>
            <person name="Submissions S."/>
        </authorList>
    </citation>
    <scope>NUCLEOTIDE SEQUENCE [LARGE SCALE GENOMIC DNA]</scope>
    <source>
        <strain evidence="3">CGMCC 1.3703</strain>
    </source>
</reference>
<keyword evidence="1" id="KW-0472">Membrane</keyword>
<sequence length="174" mass="19979">MGEKILKWSLYSLGAVSLIVIGAIVWVVFSGFQSEGNSMTKEQEQIMKEVNEPTDQKEIKAVEKDGIPSEGSFRQELHEMTHQKVRANKKRGSQQMTAEQIDRMLGILKSVEGTEDHYEHFDFYKKSLEAWDKGDFSNAVTVHNTIWEWQNGTIGRATGLMSEEEESEYIKRNF</sequence>
<dbReference type="Pfam" id="PF19754">
    <property type="entry name" value="DUF6241"/>
    <property type="match status" value="1"/>
</dbReference>
<dbReference type="Proteomes" id="UP000198860">
    <property type="component" value="Unassembled WGS sequence"/>
</dbReference>
<dbReference type="InterPro" id="IPR046208">
    <property type="entry name" value="DUF6241"/>
</dbReference>